<dbReference type="PROSITE" id="PS50111">
    <property type="entry name" value="CHEMOTAXIS_TRANSDUC_2"/>
    <property type="match status" value="1"/>
</dbReference>
<dbReference type="RefSeq" id="WP_110893598.1">
    <property type="nucleotide sequence ID" value="NZ_CP054614.1"/>
</dbReference>
<organism evidence="5 7">
    <name type="scientific">Paenibacillus barcinonensis</name>
    <dbReference type="NCBI Taxonomy" id="198119"/>
    <lineage>
        <taxon>Bacteria</taxon>
        <taxon>Bacillati</taxon>
        <taxon>Bacillota</taxon>
        <taxon>Bacilli</taxon>
        <taxon>Bacillales</taxon>
        <taxon>Paenibacillaceae</taxon>
        <taxon>Paenibacillus</taxon>
    </lineage>
</organism>
<dbReference type="SUPFAM" id="SSF58104">
    <property type="entry name" value="Methyl-accepting chemotaxis protein (MCP) signaling domain"/>
    <property type="match status" value="1"/>
</dbReference>
<sequence>MPTLFEERPKVLEDARQDKEQKVNVQKENQQNELQQNHNEPNRNEHKRVTPEVKAVLHSEEKPLVLSEIKMEQQIAPLLQHENEVPFEVSRQSVEENKISIYEYCRQVPTAQESTTCGEAATMLNDGQEHPCIVLCDEQMKPTGLMMRENLYRLLNGRFAADLFYRKPIINTANTSPVIVDIHMEPAAIIDAALRRDEEHFYDCLLVTEHGRLLGVLTMRDVMLLSRKLQQAASADRIRTVMESGREIARIHEAVTKLVQAANQTVQEAGQIIALSNEGEGRLRQVETSYSQVHEHMGMQGNHASQMLESIEASAGMARSIRTLADQSGLLALNASIEAAHAGEYGRGFQIVAGEIRALAKQTREVAEKMSSLLMGIESLTEQTVSLIQANGAEIDGSAVYVQEGAAAFGKLNAAVHALSCIVENIANEGGQAGQVAEHIQTKLKSMLADHAEL</sequence>
<dbReference type="SMART" id="SM00283">
    <property type="entry name" value="MA"/>
    <property type="match status" value="1"/>
</dbReference>
<reference evidence="6 8" key="2">
    <citation type="submission" date="2020-06" db="EMBL/GenBank/DDBJ databases">
        <title>Complete genome of Paenibacillus barcinonensis KACC11450.</title>
        <authorList>
            <person name="Kim M."/>
            <person name="Park Y.-J."/>
            <person name="Shin J.-H."/>
        </authorList>
    </citation>
    <scope>NUCLEOTIDE SEQUENCE [LARGE SCALE GENOMIC DNA]</scope>
    <source>
        <strain evidence="6 8">KACC11450</strain>
    </source>
</reference>
<name>A0A2V4WA78_PAEBA</name>
<evidence type="ECO:0000313" key="6">
    <source>
        <dbReference type="EMBL" id="QKS59431.1"/>
    </source>
</evidence>
<dbReference type="InterPro" id="IPR000644">
    <property type="entry name" value="CBS_dom"/>
</dbReference>
<evidence type="ECO:0000256" key="1">
    <source>
        <dbReference type="ARBA" id="ARBA00023224"/>
    </source>
</evidence>
<dbReference type="Pfam" id="PF00015">
    <property type="entry name" value="MCPsignal"/>
    <property type="match status" value="1"/>
</dbReference>
<dbReference type="OrthoDB" id="9816519at2"/>
<dbReference type="PANTHER" id="PTHR32089">
    <property type="entry name" value="METHYL-ACCEPTING CHEMOTAXIS PROTEIN MCPB"/>
    <property type="match status" value="1"/>
</dbReference>
<proteinExistence type="predicted"/>
<feature type="region of interest" description="Disordered" evidence="3">
    <location>
        <begin position="1"/>
        <end position="48"/>
    </location>
</feature>
<dbReference type="Proteomes" id="UP000247790">
    <property type="component" value="Unassembled WGS sequence"/>
</dbReference>
<dbReference type="GO" id="GO:0007165">
    <property type="term" value="P:signal transduction"/>
    <property type="evidence" value="ECO:0007669"/>
    <property type="project" value="UniProtKB-KW"/>
</dbReference>
<keyword evidence="8" id="KW-1185">Reference proteome</keyword>
<evidence type="ECO:0000313" key="7">
    <source>
        <dbReference type="Proteomes" id="UP000247790"/>
    </source>
</evidence>
<dbReference type="Gene3D" id="1.10.287.950">
    <property type="entry name" value="Methyl-accepting chemotaxis protein"/>
    <property type="match status" value="1"/>
</dbReference>
<dbReference type="InterPro" id="IPR004089">
    <property type="entry name" value="MCPsignal_dom"/>
</dbReference>
<dbReference type="Proteomes" id="UP000509327">
    <property type="component" value="Chromosome"/>
</dbReference>
<evidence type="ECO:0000256" key="2">
    <source>
        <dbReference type="PROSITE-ProRule" id="PRU00284"/>
    </source>
</evidence>
<evidence type="ECO:0000313" key="5">
    <source>
        <dbReference type="EMBL" id="PYE52461.1"/>
    </source>
</evidence>
<dbReference type="EMBL" id="CP054614">
    <property type="protein sequence ID" value="QKS59431.1"/>
    <property type="molecule type" value="Genomic_DNA"/>
</dbReference>
<evidence type="ECO:0000256" key="3">
    <source>
        <dbReference type="SAM" id="MobiDB-lite"/>
    </source>
</evidence>
<protein>
    <submittedName>
        <fullName evidence="6">CBS domain-containing protein</fullName>
    </submittedName>
    <submittedName>
        <fullName evidence="5">Methyl-accepting chemotaxis protein</fullName>
    </submittedName>
</protein>
<accession>A0A2V4WA78</accession>
<evidence type="ECO:0000313" key="8">
    <source>
        <dbReference type="Proteomes" id="UP000509327"/>
    </source>
</evidence>
<dbReference type="PANTHER" id="PTHR32089:SF112">
    <property type="entry name" value="LYSOZYME-LIKE PROTEIN-RELATED"/>
    <property type="match status" value="1"/>
</dbReference>
<dbReference type="AlphaFoldDB" id="A0A2V4WA78"/>
<keyword evidence="1 2" id="KW-0807">Transducer</keyword>
<gene>
    <name evidence="5" type="ORF">DFQ00_101399</name>
    <name evidence="6" type="ORF">HUB98_26650</name>
</gene>
<dbReference type="SUPFAM" id="SSF54631">
    <property type="entry name" value="CBS-domain pair"/>
    <property type="match status" value="1"/>
</dbReference>
<feature type="domain" description="Methyl-accepting transducer" evidence="4">
    <location>
        <begin position="234"/>
        <end position="448"/>
    </location>
</feature>
<dbReference type="Gene3D" id="3.10.580.10">
    <property type="entry name" value="CBS-domain"/>
    <property type="match status" value="1"/>
</dbReference>
<feature type="compositionally biased region" description="Low complexity" evidence="3">
    <location>
        <begin position="23"/>
        <end position="39"/>
    </location>
</feature>
<reference evidence="5 7" key="1">
    <citation type="submission" date="2018-06" db="EMBL/GenBank/DDBJ databases">
        <title>Genomic Encyclopedia of Type Strains, Phase III (KMG-III): the genomes of soil and plant-associated and newly described type strains.</title>
        <authorList>
            <person name="Whitman W."/>
        </authorList>
    </citation>
    <scope>NUCLEOTIDE SEQUENCE [LARGE SCALE GENOMIC DNA]</scope>
    <source>
        <strain evidence="5 7">CECT 7022</strain>
    </source>
</reference>
<dbReference type="GO" id="GO:0016020">
    <property type="term" value="C:membrane"/>
    <property type="evidence" value="ECO:0007669"/>
    <property type="project" value="InterPro"/>
</dbReference>
<feature type="compositionally biased region" description="Basic and acidic residues" evidence="3">
    <location>
        <begin position="1"/>
        <end position="22"/>
    </location>
</feature>
<dbReference type="InterPro" id="IPR046342">
    <property type="entry name" value="CBS_dom_sf"/>
</dbReference>
<dbReference type="Pfam" id="PF00571">
    <property type="entry name" value="CBS"/>
    <property type="match status" value="1"/>
</dbReference>
<evidence type="ECO:0000259" key="4">
    <source>
        <dbReference type="PROSITE" id="PS50111"/>
    </source>
</evidence>
<dbReference type="EMBL" id="QJSW01000001">
    <property type="protein sequence ID" value="PYE52461.1"/>
    <property type="molecule type" value="Genomic_DNA"/>
</dbReference>